<protein>
    <submittedName>
        <fullName evidence="2">Chorismate-binding protein</fullName>
    </submittedName>
</protein>
<dbReference type="Pfam" id="PF00425">
    <property type="entry name" value="Chorismate_bind"/>
    <property type="match status" value="1"/>
</dbReference>
<gene>
    <name evidence="2" type="ORF">GCM10023216_18850</name>
</gene>
<dbReference type="InterPro" id="IPR015890">
    <property type="entry name" value="Chorismate_C"/>
</dbReference>
<sequence>MLPVQQPTSWARFAGRTATDVVECVDLERAPERLEHDGPWFVVVDFEAFGRGGRARAWRFAEVRDDGPDVGAAVPMRPGASDVGWTGPDASSWHSSMDRAAYEAAVARVRDHVREGTVYQANVCRMLSAPLRVDDGEPDAAALAERLATGNPAPYAAAVHVPVASGVDPVWVVSASPELYLSLEAGMLGSGPIKGTARTPAGLTGKDRAENVMITDLVRNDLQRVCVPGTVAVTDLLGVEEHPGLVHLVSRVQGTLAGTVRAAPDRWRRMLGSTFPPGSVSGAPKSSALRIIDELEPVPRGPYCGAVGWVDGDRAELAVGIRTFWWSDGVLRFGTGAGITWGSDPQAEWRETELKAARLVGLASGTASGPPRP</sequence>
<proteinExistence type="predicted"/>
<name>A0ABP8YEF7_9MICO</name>
<evidence type="ECO:0000313" key="3">
    <source>
        <dbReference type="Proteomes" id="UP001500956"/>
    </source>
</evidence>
<organism evidence="2 3">
    <name type="scientific">Isoptericola chiayiensis</name>
    <dbReference type="NCBI Taxonomy" id="579446"/>
    <lineage>
        <taxon>Bacteria</taxon>
        <taxon>Bacillati</taxon>
        <taxon>Actinomycetota</taxon>
        <taxon>Actinomycetes</taxon>
        <taxon>Micrococcales</taxon>
        <taxon>Promicromonosporaceae</taxon>
        <taxon>Isoptericola</taxon>
    </lineage>
</organism>
<dbReference type="Gene3D" id="3.60.120.10">
    <property type="entry name" value="Anthranilate synthase"/>
    <property type="match status" value="1"/>
</dbReference>
<reference evidence="3" key="1">
    <citation type="journal article" date="2019" name="Int. J. Syst. Evol. Microbiol.">
        <title>The Global Catalogue of Microorganisms (GCM) 10K type strain sequencing project: providing services to taxonomists for standard genome sequencing and annotation.</title>
        <authorList>
            <consortium name="The Broad Institute Genomics Platform"/>
            <consortium name="The Broad Institute Genome Sequencing Center for Infectious Disease"/>
            <person name="Wu L."/>
            <person name="Ma J."/>
        </authorList>
    </citation>
    <scope>NUCLEOTIDE SEQUENCE [LARGE SCALE GENOMIC DNA]</scope>
    <source>
        <strain evidence="3">JCM 18063</strain>
    </source>
</reference>
<dbReference type="PANTHER" id="PTHR11236:SF50">
    <property type="entry name" value="AMINODEOXYCHORISMATE SYNTHASE COMPONENT 1"/>
    <property type="match status" value="1"/>
</dbReference>
<keyword evidence="3" id="KW-1185">Reference proteome</keyword>
<dbReference type="PANTHER" id="PTHR11236">
    <property type="entry name" value="AMINOBENZOATE/ANTHRANILATE SYNTHASE"/>
    <property type="match status" value="1"/>
</dbReference>
<dbReference type="EMBL" id="BAABID010000008">
    <property type="protein sequence ID" value="GAA4727847.1"/>
    <property type="molecule type" value="Genomic_DNA"/>
</dbReference>
<feature type="domain" description="Chorismate-utilising enzyme C-terminal" evidence="1">
    <location>
        <begin position="99"/>
        <end position="355"/>
    </location>
</feature>
<dbReference type="InterPro" id="IPR019999">
    <property type="entry name" value="Anth_synth_I-like"/>
</dbReference>
<dbReference type="InterPro" id="IPR005801">
    <property type="entry name" value="ADC_synthase"/>
</dbReference>
<evidence type="ECO:0000259" key="1">
    <source>
        <dbReference type="Pfam" id="PF00425"/>
    </source>
</evidence>
<dbReference type="PRINTS" id="PR00095">
    <property type="entry name" value="ANTSNTHASEI"/>
</dbReference>
<dbReference type="SUPFAM" id="SSF56322">
    <property type="entry name" value="ADC synthase"/>
    <property type="match status" value="1"/>
</dbReference>
<dbReference type="Proteomes" id="UP001500956">
    <property type="component" value="Unassembled WGS sequence"/>
</dbReference>
<comment type="caution">
    <text evidence="2">The sequence shown here is derived from an EMBL/GenBank/DDBJ whole genome shotgun (WGS) entry which is preliminary data.</text>
</comment>
<evidence type="ECO:0000313" key="2">
    <source>
        <dbReference type="EMBL" id="GAA4727847.1"/>
    </source>
</evidence>
<accession>A0ABP8YEF7</accession>